<dbReference type="PANTHER" id="PTHR42756:SF1">
    <property type="entry name" value="TRANSCRIPTIONAL REPRESSOR OF EMRAB OPERON"/>
    <property type="match status" value="1"/>
</dbReference>
<dbReference type="InterPro" id="IPR023187">
    <property type="entry name" value="Tscrpt_reg_MarR-type_CS"/>
</dbReference>
<evidence type="ECO:0000313" key="5">
    <source>
        <dbReference type="EMBL" id="AKE52296.1"/>
    </source>
</evidence>
<sequence length="136" mass="15578">MINYQQDAAQKLYQILNDFHNKSKKFEKATGLTLERLDILKQLVNLGPKTINQLAEQEAVSAPAITRTIKGLEKQGYVIKSRSKTDQRVVFVAPTRKSQQVLEALRLQQQKYIDELLQDRDKNDIDVLAKALKTIL</sequence>
<keyword evidence="1" id="KW-0805">Transcription regulation</keyword>
<dbReference type="GO" id="GO:0003700">
    <property type="term" value="F:DNA-binding transcription factor activity"/>
    <property type="evidence" value="ECO:0007669"/>
    <property type="project" value="InterPro"/>
</dbReference>
<dbReference type="OrthoDB" id="6195716at2"/>
<dbReference type="SMART" id="SM00347">
    <property type="entry name" value="HTH_MARR"/>
    <property type="match status" value="1"/>
</dbReference>
<dbReference type="EMBL" id="CP010975">
    <property type="protein sequence ID" value="AKE52296.1"/>
    <property type="molecule type" value="Genomic_DNA"/>
</dbReference>
<evidence type="ECO:0000256" key="2">
    <source>
        <dbReference type="ARBA" id="ARBA00023125"/>
    </source>
</evidence>
<keyword evidence="3" id="KW-0804">Transcription</keyword>
<dbReference type="PROSITE" id="PS50995">
    <property type="entry name" value="HTH_MARR_2"/>
    <property type="match status" value="1"/>
</dbReference>
<organism evidence="5 6">
    <name type="scientific">Kangiella geojedonensis</name>
    <dbReference type="NCBI Taxonomy" id="914150"/>
    <lineage>
        <taxon>Bacteria</taxon>
        <taxon>Pseudomonadati</taxon>
        <taxon>Pseudomonadota</taxon>
        <taxon>Gammaproteobacteria</taxon>
        <taxon>Kangiellales</taxon>
        <taxon>Kangiellaceae</taxon>
        <taxon>Kangiella</taxon>
    </lineage>
</organism>
<accession>A0A0F6RCS6</accession>
<dbReference type="PANTHER" id="PTHR42756">
    <property type="entry name" value="TRANSCRIPTIONAL REGULATOR, MARR"/>
    <property type="match status" value="1"/>
</dbReference>
<dbReference type="GO" id="GO:0003677">
    <property type="term" value="F:DNA binding"/>
    <property type="evidence" value="ECO:0007669"/>
    <property type="project" value="UniProtKB-KW"/>
</dbReference>
<dbReference type="RefSeq" id="WP_046561385.1">
    <property type="nucleotide sequence ID" value="NZ_CP010975.1"/>
</dbReference>
<dbReference type="InterPro" id="IPR036390">
    <property type="entry name" value="WH_DNA-bd_sf"/>
</dbReference>
<evidence type="ECO:0000259" key="4">
    <source>
        <dbReference type="PROSITE" id="PS50995"/>
    </source>
</evidence>
<dbReference type="PROSITE" id="PS01117">
    <property type="entry name" value="HTH_MARR_1"/>
    <property type="match status" value="1"/>
</dbReference>
<dbReference type="AlphaFoldDB" id="A0A0F6RCS6"/>
<dbReference type="InterPro" id="IPR000835">
    <property type="entry name" value="HTH_MarR-typ"/>
</dbReference>
<evidence type="ECO:0000256" key="1">
    <source>
        <dbReference type="ARBA" id="ARBA00023015"/>
    </source>
</evidence>
<dbReference type="Proteomes" id="UP000034071">
    <property type="component" value="Chromosome"/>
</dbReference>
<reference evidence="5 6" key="1">
    <citation type="submission" date="2015-02" db="EMBL/GenBank/DDBJ databases">
        <title>Complete genome sequence of Kangiella geojedonensis strain YCS-5T.</title>
        <authorList>
            <person name="Kim K.M."/>
        </authorList>
    </citation>
    <scope>NUCLEOTIDE SEQUENCE [LARGE SCALE GENOMIC DNA]</scope>
    <source>
        <strain evidence="5 6">YCS-5</strain>
    </source>
</reference>
<dbReference type="SUPFAM" id="SSF46785">
    <property type="entry name" value="Winged helix' DNA-binding domain"/>
    <property type="match status" value="1"/>
</dbReference>
<protein>
    <submittedName>
        <fullName evidence="5">MarR family transcriptional regulator</fullName>
    </submittedName>
</protein>
<dbReference type="KEGG" id="kge:TQ33_1342"/>
<keyword evidence="2" id="KW-0238">DNA-binding</keyword>
<name>A0A0F6RCS6_9GAMM</name>
<dbReference type="HOGENOM" id="CLU_083287_15_1_6"/>
<evidence type="ECO:0000256" key="3">
    <source>
        <dbReference type="ARBA" id="ARBA00023163"/>
    </source>
</evidence>
<keyword evidence="6" id="KW-1185">Reference proteome</keyword>
<evidence type="ECO:0000313" key="6">
    <source>
        <dbReference type="Proteomes" id="UP000034071"/>
    </source>
</evidence>
<dbReference type="STRING" id="914150.TQ33_1342"/>
<dbReference type="Gene3D" id="1.10.10.10">
    <property type="entry name" value="Winged helix-like DNA-binding domain superfamily/Winged helix DNA-binding domain"/>
    <property type="match status" value="1"/>
</dbReference>
<dbReference type="InterPro" id="IPR011991">
    <property type="entry name" value="ArsR-like_HTH"/>
</dbReference>
<dbReference type="CDD" id="cd00090">
    <property type="entry name" value="HTH_ARSR"/>
    <property type="match status" value="1"/>
</dbReference>
<feature type="domain" description="HTH marR-type" evidence="4">
    <location>
        <begin position="5"/>
        <end position="136"/>
    </location>
</feature>
<dbReference type="Pfam" id="PF01047">
    <property type="entry name" value="MarR"/>
    <property type="match status" value="1"/>
</dbReference>
<dbReference type="InterPro" id="IPR036388">
    <property type="entry name" value="WH-like_DNA-bd_sf"/>
</dbReference>
<proteinExistence type="predicted"/>
<gene>
    <name evidence="5" type="ORF">TQ33_1342</name>
</gene>